<evidence type="ECO:0000313" key="2">
    <source>
        <dbReference type="Proteomes" id="UP000829517"/>
    </source>
</evidence>
<sequence>MKLKYIIPVLFTAVFATSCSNDDDSNDLNIIDEIEELQLVESIENDTHIIELYTETGDFETGYNNITTRILDKSTEQYVENADIDWSPVMDMETMSHSCPASDVDKMDNYNTLYNGYIVFQMTNDDGSGWTLSLDYTIDNAAYEASSTITVNRSETQNVIVFSDDTSKRYVLALVEPSEPIIGVNEMVVGLYEMESMMSFPEVEDYTIGLDPRMPDMGNHSSPNNTDLTYTSSDEMYHGDLSLTMTGYWTLNLKVYDEDGTLIAGDDVTEEDGDKGSLYLELIF</sequence>
<organism evidence="1 2">
    <name type="scientific">Joostella atrarenae</name>
    <dbReference type="NCBI Taxonomy" id="679257"/>
    <lineage>
        <taxon>Bacteria</taxon>
        <taxon>Pseudomonadati</taxon>
        <taxon>Bacteroidota</taxon>
        <taxon>Flavobacteriia</taxon>
        <taxon>Flavobacteriales</taxon>
        <taxon>Flavobacteriaceae</taxon>
        <taxon>Joostella</taxon>
    </lineage>
</organism>
<evidence type="ECO:0000313" key="1">
    <source>
        <dbReference type="EMBL" id="MCF8716163.1"/>
    </source>
</evidence>
<dbReference type="EMBL" id="JAETXX010000013">
    <property type="protein sequence ID" value="MCF8716163.1"/>
    <property type="molecule type" value="Genomic_DNA"/>
</dbReference>
<reference evidence="1 2" key="1">
    <citation type="submission" date="2021-01" db="EMBL/GenBank/DDBJ databases">
        <title>Genome sequencing of Joostella atrarenae M1-2 (= KCTC 23194).</title>
        <authorList>
            <person name="Zakaria M.R."/>
            <person name="Lam M.Q."/>
            <person name="Chong C.S."/>
        </authorList>
    </citation>
    <scope>NUCLEOTIDE SEQUENCE [LARGE SCALE GENOMIC DNA]</scope>
    <source>
        <strain evidence="1 2">M1-2</strain>
    </source>
</reference>
<proteinExistence type="predicted"/>
<name>A0ABS9J6V0_9FLAO</name>
<protein>
    <recommendedName>
        <fullName evidence="3">YtkA-like domain-containing protein</fullName>
    </recommendedName>
</protein>
<gene>
    <name evidence="1" type="ORF">JM658_15135</name>
</gene>
<dbReference type="Proteomes" id="UP000829517">
    <property type="component" value="Unassembled WGS sequence"/>
</dbReference>
<dbReference type="RefSeq" id="WP_236960200.1">
    <property type="nucleotide sequence ID" value="NZ_JAETXX010000013.1"/>
</dbReference>
<comment type="caution">
    <text evidence="1">The sequence shown here is derived from an EMBL/GenBank/DDBJ whole genome shotgun (WGS) entry which is preliminary data.</text>
</comment>
<evidence type="ECO:0008006" key="3">
    <source>
        <dbReference type="Google" id="ProtNLM"/>
    </source>
</evidence>
<keyword evidence="2" id="KW-1185">Reference proteome</keyword>
<dbReference type="PROSITE" id="PS51257">
    <property type="entry name" value="PROKAR_LIPOPROTEIN"/>
    <property type="match status" value="1"/>
</dbReference>
<accession>A0ABS9J6V0</accession>